<keyword evidence="13" id="KW-1185">Reference proteome</keyword>
<dbReference type="PRINTS" id="PR01179">
    <property type="entry name" value="ODADCRBXLASE"/>
</dbReference>
<gene>
    <name evidence="12" type="ORF">ACAOBT_LOCUS12215</name>
</gene>
<evidence type="ECO:0000313" key="12">
    <source>
        <dbReference type="EMBL" id="CAH1976598.1"/>
    </source>
</evidence>
<evidence type="ECO:0000256" key="5">
    <source>
        <dbReference type="ARBA" id="ARBA00023239"/>
    </source>
</evidence>
<dbReference type="InterPro" id="IPR000183">
    <property type="entry name" value="Orn/DAP/Arg_de-COase"/>
</dbReference>
<feature type="domain" description="Orn/DAP/Arg decarboxylase 2 N-terminal" evidence="11">
    <location>
        <begin position="42"/>
        <end position="240"/>
    </location>
</feature>
<comment type="pathway">
    <text evidence="6">Amine and polyamine biosynthesis; putrescine biosynthesis via L-ornithine pathway; putrescine from L-ornithine: step 1/1.</text>
</comment>
<protein>
    <recommendedName>
        <fullName evidence="7">ornithine decarboxylase</fullName>
        <ecNumber evidence="7">4.1.1.17</ecNumber>
    </recommendedName>
</protein>
<comment type="catalytic activity">
    <reaction evidence="10">
        <text>L-ornithine + H(+) = putrescine + CO2</text>
        <dbReference type="Rhea" id="RHEA:22964"/>
        <dbReference type="ChEBI" id="CHEBI:15378"/>
        <dbReference type="ChEBI" id="CHEBI:16526"/>
        <dbReference type="ChEBI" id="CHEBI:46911"/>
        <dbReference type="ChEBI" id="CHEBI:326268"/>
        <dbReference type="EC" id="4.1.1.17"/>
    </reaction>
</comment>
<dbReference type="PROSITE" id="PS00878">
    <property type="entry name" value="ODR_DC_2_1"/>
    <property type="match status" value="1"/>
</dbReference>
<reference evidence="12" key="1">
    <citation type="submission" date="2022-03" db="EMBL/GenBank/DDBJ databases">
        <authorList>
            <person name="Sayadi A."/>
        </authorList>
    </citation>
    <scope>NUCLEOTIDE SEQUENCE</scope>
</reference>
<dbReference type="Pfam" id="PF02784">
    <property type="entry name" value="Orn_Arg_deC_N"/>
    <property type="match status" value="1"/>
</dbReference>
<name>A0A9P0PC95_ACAOB</name>
<comment type="function">
    <text evidence="8">Catalyzes the first and rate-limiting step of polyamine biosynthesis that converts ornithine into putrescine, which is the precursor for the polyamines, spermidine and spermine. Polyamines are essential for cell proliferation and are implicated in cellular processes, ranging from DNA replication to apoptosis.</text>
</comment>
<evidence type="ECO:0000259" key="11">
    <source>
        <dbReference type="Pfam" id="PF02784"/>
    </source>
</evidence>
<dbReference type="EMBL" id="CAKOFQ010006849">
    <property type="protein sequence ID" value="CAH1976598.1"/>
    <property type="molecule type" value="Genomic_DNA"/>
</dbReference>
<dbReference type="GO" id="GO:0033387">
    <property type="term" value="P:putrescine biosynthetic process from arginine, via ornithine"/>
    <property type="evidence" value="ECO:0007669"/>
    <property type="project" value="TreeGrafter"/>
</dbReference>
<sequence>MKLTNMEERIHILHGQSTTWSVIKDIVSSNNQEDAFYVCDVGDIIRKHKIWKAMLPRVEPFYAVKCNDNLVVLEVLNALGTGFDCASKAEINKVMGLGVSSDRIIFANPAKPASHLRHAAEMGVGLMTFDSDTELHKIKKLYPDARLVIRIRSDAVDVQCQLGNKFGCDANLEAPSLLALAAHLDLEVVGVSFHVGSGCREPAAFNRAIRAAKGVFEQAQRLGYNLSLLDIGGGYPGGKAESIQQI</sequence>
<comment type="similarity">
    <text evidence="2">Belongs to the Orn/Lys/Arg decarboxylase class-II family.</text>
</comment>
<dbReference type="AlphaFoldDB" id="A0A9P0PC95"/>
<dbReference type="Gene3D" id="3.20.20.10">
    <property type="entry name" value="Alanine racemase"/>
    <property type="match status" value="1"/>
</dbReference>
<evidence type="ECO:0000256" key="9">
    <source>
        <dbReference type="ARBA" id="ARBA00046672"/>
    </source>
</evidence>
<comment type="subunit">
    <text evidence="9">Homodimer. Only the dimer is catalytically active, as the active sites are constructed of residues from both monomers.</text>
</comment>
<dbReference type="InterPro" id="IPR022653">
    <property type="entry name" value="De-COase2_pyr-phos_BS"/>
</dbReference>
<evidence type="ECO:0000313" key="13">
    <source>
        <dbReference type="Proteomes" id="UP001152888"/>
    </source>
</evidence>
<dbReference type="FunFam" id="3.20.20.10:FF:000005">
    <property type="entry name" value="Ornithine decarboxylase"/>
    <property type="match status" value="1"/>
</dbReference>
<comment type="caution">
    <text evidence="12">The sequence shown here is derived from an EMBL/GenBank/DDBJ whole genome shotgun (WGS) entry which is preliminary data.</text>
</comment>
<organism evidence="12 13">
    <name type="scientific">Acanthoscelides obtectus</name>
    <name type="common">Bean weevil</name>
    <name type="synonym">Bruchus obtectus</name>
    <dbReference type="NCBI Taxonomy" id="200917"/>
    <lineage>
        <taxon>Eukaryota</taxon>
        <taxon>Metazoa</taxon>
        <taxon>Ecdysozoa</taxon>
        <taxon>Arthropoda</taxon>
        <taxon>Hexapoda</taxon>
        <taxon>Insecta</taxon>
        <taxon>Pterygota</taxon>
        <taxon>Neoptera</taxon>
        <taxon>Endopterygota</taxon>
        <taxon>Coleoptera</taxon>
        <taxon>Polyphaga</taxon>
        <taxon>Cucujiformia</taxon>
        <taxon>Chrysomeloidea</taxon>
        <taxon>Chrysomelidae</taxon>
        <taxon>Bruchinae</taxon>
        <taxon>Bruchini</taxon>
        <taxon>Acanthoscelides</taxon>
    </lineage>
</organism>
<dbReference type="Proteomes" id="UP001152888">
    <property type="component" value="Unassembled WGS sequence"/>
</dbReference>
<keyword evidence="5" id="KW-0456">Lyase</keyword>
<dbReference type="PANTHER" id="PTHR11482">
    <property type="entry name" value="ARGININE/DIAMINOPIMELATE/ORNITHINE DECARBOXYLASE"/>
    <property type="match status" value="1"/>
</dbReference>
<keyword evidence="4" id="KW-0620">Polyamine biosynthesis</keyword>
<dbReference type="PANTHER" id="PTHR11482:SF6">
    <property type="entry name" value="ORNITHINE DECARBOXYLASE 1-RELATED"/>
    <property type="match status" value="1"/>
</dbReference>
<dbReference type="InterPro" id="IPR002433">
    <property type="entry name" value="Orn_de-COase"/>
</dbReference>
<dbReference type="InterPro" id="IPR029066">
    <property type="entry name" value="PLP-binding_barrel"/>
</dbReference>
<accession>A0A9P0PC95</accession>
<evidence type="ECO:0000256" key="8">
    <source>
        <dbReference type="ARBA" id="ARBA00037173"/>
    </source>
</evidence>
<evidence type="ECO:0000256" key="10">
    <source>
        <dbReference type="ARBA" id="ARBA00049127"/>
    </source>
</evidence>
<comment type="cofactor">
    <cofactor evidence="1">
        <name>pyridoxal 5'-phosphate</name>
        <dbReference type="ChEBI" id="CHEBI:597326"/>
    </cofactor>
</comment>
<proteinExistence type="inferred from homology"/>
<dbReference type="GO" id="GO:0004586">
    <property type="term" value="F:ornithine decarboxylase activity"/>
    <property type="evidence" value="ECO:0007669"/>
    <property type="project" value="UniProtKB-EC"/>
</dbReference>
<keyword evidence="3" id="KW-0663">Pyridoxal phosphate</keyword>
<dbReference type="OrthoDB" id="5377144at2759"/>
<dbReference type="SUPFAM" id="SSF51419">
    <property type="entry name" value="PLP-binding barrel"/>
    <property type="match status" value="1"/>
</dbReference>
<evidence type="ECO:0000256" key="2">
    <source>
        <dbReference type="ARBA" id="ARBA00008872"/>
    </source>
</evidence>
<evidence type="ECO:0000256" key="4">
    <source>
        <dbReference type="ARBA" id="ARBA00023115"/>
    </source>
</evidence>
<dbReference type="EC" id="4.1.1.17" evidence="7"/>
<dbReference type="GO" id="GO:0005737">
    <property type="term" value="C:cytoplasm"/>
    <property type="evidence" value="ECO:0007669"/>
    <property type="project" value="TreeGrafter"/>
</dbReference>
<evidence type="ECO:0000256" key="3">
    <source>
        <dbReference type="ARBA" id="ARBA00022898"/>
    </source>
</evidence>
<evidence type="ECO:0000256" key="6">
    <source>
        <dbReference type="ARBA" id="ARBA00034115"/>
    </source>
</evidence>
<evidence type="ECO:0000256" key="1">
    <source>
        <dbReference type="ARBA" id="ARBA00001933"/>
    </source>
</evidence>
<dbReference type="InterPro" id="IPR022644">
    <property type="entry name" value="De-COase2_N"/>
</dbReference>
<evidence type="ECO:0000256" key="7">
    <source>
        <dbReference type="ARBA" id="ARBA00034138"/>
    </source>
</evidence>
<dbReference type="PRINTS" id="PR01182">
    <property type="entry name" value="ORNDCRBXLASE"/>
</dbReference>